<evidence type="ECO:0000313" key="4">
    <source>
        <dbReference type="WBParaSite" id="ECPE_0000593501-mRNA-1"/>
    </source>
</evidence>
<reference evidence="4" key="1">
    <citation type="submission" date="2016-06" db="UniProtKB">
        <authorList>
            <consortium name="WormBaseParasite"/>
        </authorList>
    </citation>
    <scope>IDENTIFICATION</scope>
</reference>
<protein>
    <submittedName>
        <fullName evidence="4">Ig-like domain-containing protein</fullName>
    </submittedName>
</protein>
<keyword evidence="3" id="KW-1185">Reference proteome</keyword>
<dbReference type="SUPFAM" id="SSF50353">
    <property type="entry name" value="Cytokine"/>
    <property type="match status" value="1"/>
</dbReference>
<evidence type="ECO:0000256" key="1">
    <source>
        <dbReference type="SAM" id="MobiDB-lite"/>
    </source>
</evidence>
<dbReference type="OrthoDB" id="6251275at2759"/>
<proteinExistence type="predicted"/>
<gene>
    <name evidence="2" type="ORF">ECPE_LOCUS5922</name>
</gene>
<name>A0A183AG37_9TREM</name>
<dbReference type="WBParaSite" id="ECPE_0000593501-mRNA-1">
    <property type="protein sequence ID" value="ECPE_0000593501-mRNA-1"/>
    <property type="gene ID" value="ECPE_0000593501"/>
</dbReference>
<sequence length="388" mass="42701">MPSNYQATQNVPAIGLLSTLSLLQTESTIQKSARGPSSKPLTKPTDDDGVKQNLVTGARASKLAKYETLGFRIHNTAAGSSNSGAETRLILRPQTAPSDLYPVYRFYSPVARAYLTASEEDRLITASIKNPFSALIEWEWISVPTYSGTYMRHVHSQRYLCFNKNGRPILLKNAYFPRCLLRINAFVNVSSKFHNSISRDRIMPGTTLNLRGTRTVPKSHKSVSNSLSHSITVNVTEHKHGLNHNSTGLISGKSHSGSITRVKQISREVPRIGPVPVPQLVWIGTAAHLPPWRVQFCASGLPFTQLKPGHGRCPFLHLPRLSEVFILQPKISARCMSACRIPEGVRTKNVTHGGVEKCPKECLQEGVSHLMGSGKVSRVNFTGISTPH</sequence>
<organism evidence="4">
    <name type="scientific">Echinostoma caproni</name>
    <dbReference type="NCBI Taxonomy" id="27848"/>
    <lineage>
        <taxon>Eukaryota</taxon>
        <taxon>Metazoa</taxon>
        <taxon>Spiralia</taxon>
        <taxon>Lophotrochozoa</taxon>
        <taxon>Platyhelminthes</taxon>
        <taxon>Trematoda</taxon>
        <taxon>Digenea</taxon>
        <taxon>Plagiorchiida</taxon>
        <taxon>Echinostomata</taxon>
        <taxon>Echinostomatoidea</taxon>
        <taxon>Echinostomatidae</taxon>
        <taxon>Echinostoma</taxon>
    </lineage>
</organism>
<feature type="region of interest" description="Disordered" evidence="1">
    <location>
        <begin position="28"/>
        <end position="51"/>
    </location>
</feature>
<dbReference type="InterPro" id="IPR008996">
    <property type="entry name" value="IL1/FGF"/>
</dbReference>
<dbReference type="Proteomes" id="UP000272942">
    <property type="component" value="Unassembled WGS sequence"/>
</dbReference>
<dbReference type="AlphaFoldDB" id="A0A183AG37"/>
<accession>A0A183AG37</accession>
<evidence type="ECO:0000313" key="2">
    <source>
        <dbReference type="EMBL" id="VDP76911.1"/>
    </source>
</evidence>
<reference evidence="2 3" key="2">
    <citation type="submission" date="2018-11" db="EMBL/GenBank/DDBJ databases">
        <authorList>
            <consortium name="Pathogen Informatics"/>
        </authorList>
    </citation>
    <scope>NUCLEOTIDE SEQUENCE [LARGE SCALE GENOMIC DNA]</scope>
    <source>
        <strain evidence="2 3">Egypt</strain>
    </source>
</reference>
<evidence type="ECO:0000313" key="3">
    <source>
        <dbReference type="Proteomes" id="UP000272942"/>
    </source>
</evidence>
<dbReference type="EMBL" id="UZAN01042841">
    <property type="protein sequence ID" value="VDP76911.1"/>
    <property type="molecule type" value="Genomic_DNA"/>
</dbReference>